<evidence type="ECO:0000256" key="7">
    <source>
        <dbReference type="ARBA" id="ARBA00023146"/>
    </source>
</evidence>
<evidence type="ECO:0000256" key="1">
    <source>
        <dbReference type="ARBA" id="ARBA00004496"/>
    </source>
</evidence>
<dbReference type="EMBL" id="UINC01020183">
    <property type="protein sequence ID" value="SVA84987.1"/>
    <property type="molecule type" value="Genomic_DNA"/>
</dbReference>
<dbReference type="InterPro" id="IPR050132">
    <property type="entry name" value="Gln/Glu-tRNA_Ligase"/>
</dbReference>
<feature type="non-terminal residue" evidence="11">
    <location>
        <position position="403"/>
    </location>
</feature>
<evidence type="ECO:0000256" key="3">
    <source>
        <dbReference type="ARBA" id="ARBA00022598"/>
    </source>
</evidence>
<dbReference type="SUPFAM" id="SSF52374">
    <property type="entry name" value="Nucleotidylyl transferase"/>
    <property type="match status" value="1"/>
</dbReference>
<dbReference type="Pfam" id="PF00749">
    <property type="entry name" value="tRNA-synt_1c"/>
    <property type="match status" value="1"/>
</dbReference>
<evidence type="ECO:0000256" key="6">
    <source>
        <dbReference type="ARBA" id="ARBA00022917"/>
    </source>
</evidence>
<keyword evidence="7" id="KW-0030">Aminoacyl-tRNA synthetase</keyword>
<sequence length="403" mass="46556">VSDIRAKLLELAKLEAAQYGEAKSKSVIGKAMGKYPEFRSKAKDLMLIIDEVVDEVNSLDAQELKSYIPKKQKKQEKVKVKELPPLKNSERVVLRFAPGPSGPLHLGHTRALALNNYYKKRYNGKLILRLEDTNPNAIDPEAYNLIPEDLTWLGIKSDEIIIQSERMDIYYEAIRKIISEGGAYVTKSDAEEWRELKRQKRAHPDRERSPEVQIKEFDSLLSGDKGIVVIKTDLDDPNPALRDFVAFRIVNIPHPLQKTKYCLWPLYNFAVAVDDYSLGITHVLRGKDHLNNTEKQKWIYKYLNWKEPDFIHYGLVSIPKTNLKTSKIRQSIAEGEYSGWDDCRLATLKALERRGYSSETFSKYWENSGIKEVDIKFSWQNFDAMNKDLIDAKSRRLFFVSEP</sequence>
<feature type="domain" description="Glutamyl/glutaminyl-tRNA synthetase class Ib catalytic" evidence="10">
    <location>
        <begin position="92"/>
        <end position="390"/>
    </location>
</feature>
<protein>
    <recommendedName>
        <fullName evidence="8">Glutamyl-tRNA synthetase</fullName>
    </recommendedName>
</protein>
<dbReference type="InterPro" id="IPR001412">
    <property type="entry name" value="aa-tRNA-synth_I_CS"/>
</dbReference>
<accession>A0A381Z898</accession>
<dbReference type="NCBIfam" id="NF003169">
    <property type="entry name" value="PRK04156.1"/>
    <property type="match status" value="1"/>
</dbReference>
<dbReference type="AlphaFoldDB" id="A0A381Z898"/>
<feature type="non-terminal residue" evidence="11">
    <location>
        <position position="1"/>
    </location>
</feature>
<comment type="subcellular location">
    <subcellularLocation>
        <location evidence="1">Cytoplasm</location>
    </subcellularLocation>
</comment>
<dbReference type="PROSITE" id="PS00178">
    <property type="entry name" value="AA_TRNA_LIGASE_I"/>
    <property type="match status" value="1"/>
</dbReference>
<dbReference type="InterPro" id="IPR014729">
    <property type="entry name" value="Rossmann-like_a/b/a_fold"/>
</dbReference>
<keyword evidence="3" id="KW-0436">Ligase</keyword>
<evidence type="ECO:0000313" key="11">
    <source>
        <dbReference type="EMBL" id="SVA84987.1"/>
    </source>
</evidence>
<evidence type="ECO:0000256" key="8">
    <source>
        <dbReference type="ARBA" id="ARBA00030865"/>
    </source>
</evidence>
<dbReference type="PRINTS" id="PR00987">
    <property type="entry name" value="TRNASYNTHGLU"/>
</dbReference>
<comment type="similarity">
    <text evidence="2">Belongs to the class-I aminoacyl-tRNA synthetase family. Glutamate--tRNA ligase type 2 subfamily.</text>
</comment>
<evidence type="ECO:0000256" key="2">
    <source>
        <dbReference type="ARBA" id="ARBA00008927"/>
    </source>
</evidence>
<proteinExistence type="inferred from homology"/>
<name>A0A381Z898_9ZZZZ</name>
<dbReference type="Gene3D" id="3.40.50.620">
    <property type="entry name" value="HUPs"/>
    <property type="match status" value="1"/>
</dbReference>
<dbReference type="GO" id="GO:0032991">
    <property type="term" value="C:protein-containing complex"/>
    <property type="evidence" value="ECO:0007669"/>
    <property type="project" value="UniProtKB-ARBA"/>
</dbReference>
<reference evidence="11" key="1">
    <citation type="submission" date="2018-05" db="EMBL/GenBank/DDBJ databases">
        <authorList>
            <person name="Lanie J.A."/>
            <person name="Ng W.-L."/>
            <person name="Kazmierczak K.M."/>
            <person name="Andrzejewski T.M."/>
            <person name="Davidsen T.M."/>
            <person name="Wayne K.J."/>
            <person name="Tettelin H."/>
            <person name="Glass J.I."/>
            <person name="Rusch D."/>
            <person name="Podicherti R."/>
            <person name="Tsui H.-C.T."/>
            <person name="Winkler M.E."/>
        </authorList>
    </citation>
    <scope>NUCLEOTIDE SEQUENCE</scope>
</reference>
<dbReference type="NCBIfam" id="TIGR00463">
    <property type="entry name" value="gltX_arch"/>
    <property type="match status" value="1"/>
</dbReference>
<dbReference type="InterPro" id="IPR004526">
    <property type="entry name" value="Glu-tRNA-synth_arc/euk"/>
</dbReference>
<dbReference type="GO" id="GO:0005524">
    <property type="term" value="F:ATP binding"/>
    <property type="evidence" value="ECO:0007669"/>
    <property type="project" value="UniProtKB-KW"/>
</dbReference>
<dbReference type="GO" id="GO:0006424">
    <property type="term" value="P:glutamyl-tRNA aminoacylation"/>
    <property type="evidence" value="ECO:0007669"/>
    <property type="project" value="InterPro"/>
</dbReference>
<keyword evidence="4" id="KW-0547">Nucleotide-binding</keyword>
<dbReference type="PANTHER" id="PTHR43097">
    <property type="entry name" value="GLUTAMINE-TRNA LIGASE"/>
    <property type="match status" value="1"/>
</dbReference>
<dbReference type="InterPro" id="IPR000924">
    <property type="entry name" value="Glu/Gln-tRNA-synth"/>
</dbReference>
<keyword evidence="6" id="KW-0648">Protein biosynthesis</keyword>
<gene>
    <name evidence="11" type="ORF">METZ01_LOCUS137841</name>
</gene>
<dbReference type="PANTHER" id="PTHR43097:SF5">
    <property type="entry name" value="GLUTAMATE--TRNA LIGASE"/>
    <property type="match status" value="1"/>
</dbReference>
<dbReference type="GO" id="GO:0004818">
    <property type="term" value="F:glutamate-tRNA ligase activity"/>
    <property type="evidence" value="ECO:0007669"/>
    <property type="project" value="UniProtKB-EC"/>
</dbReference>
<evidence type="ECO:0000256" key="4">
    <source>
        <dbReference type="ARBA" id="ARBA00022741"/>
    </source>
</evidence>
<comment type="catalytic activity">
    <reaction evidence="9">
        <text>tRNA(Glu) + L-glutamate + ATP = L-glutamyl-tRNA(Glu) + AMP + diphosphate</text>
        <dbReference type="Rhea" id="RHEA:23540"/>
        <dbReference type="Rhea" id="RHEA-COMP:9663"/>
        <dbReference type="Rhea" id="RHEA-COMP:9680"/>
        <dbReference type="ChEBI" id="CHEBI:29985"/>
        <dbReference type="ChEBI" id="CHEBI:30616"/>
        <dbReference type="ChEBI" id="CHEBI:33019"/>
        <dbReference type="ChEBI" id="CHEBI:78442"/>
        <dbReference type="ChEBI" id="CHEBI:78520"/>
        <dbReference type="ChEBI" id="CHEBI:456215"/>
        <dbReference type="EC" id="6.1.1.17"/>
    </reaction>
</comment>
<evidence type="ECO:0000256" key="5">
    <source>
        <dbReference type="ARBA" id="ARBA00022840"/>
    </source>
</evidence>
<organism evidence="11">
    <name type="scientific">marine metagenome</name>
    <dbReference type="NCBI Taxonomy" id="408172"/>
    <lineage>
        <taxon>unclassified sequences</taxon>
        <taxon>metagenomes</taxon>
        <taxon>ecological metagenomes</taxon>
    </lineage>
</organism>
<evidence type="ECO:0000259" key="10">
    <source>
        <dbReference type="Pfam" id="PF00749"/>
    </source>
</evidence>
<dbReference type="GO" id="GO:0005829">
    <property type="term" value="C:cytosol"/>
    <property type="evidence" value="ECO:0007669"/>
    <property type="project" value="TreeGrafter"/>
</dbReference>
<dbReference type="GO" id="GO:0043604">
    <property type="term" value="P:amide biosynthetic process"/>
    <property type="evidence" value="ECO:0007669"/>
    <property type="project" value="TreeGrafter"/>
</dbReference>
<dbReference type="InterPro" id="IPR020058">
    <property type="entry name" value="Glu/Gln-tRNA-synth_Ib_cat-dom"/>
</dbReference>
<evidence type="ECO:0000256" key="9">
    <source>
        <dbReference type="ARBA" id="ARBA00048351"/>
    </source>
</evidence>
<keyword evidence="5" id="KW-0067">ATP-binding</keyword>